<dbReference type="eggNOG" id="COG1211">
    <property type="taxonomic scope" value="Bacteria"/>
</dbReference>
<dbReference type="Proteomes" id="UP000003434">
    <property type="component" value="Unassembled WGS sequence"/>
</dbReference>
<dbReference type="Pfam" id="PF01128">
    <property type="entry name" value="IspD"/>
    <property type="match status" value="1"/>
</dbReference>
<dbReference type="SUPFAM" id="SSF53448">
    <property type="entry name" value="Nucleotide-diphospho-sugar transferases"/>
    <property type="match status" value="1"/>
</dbReference>
<evidence type="ECO:0000256" key="3">
    <source>
        <dbReference type="ARBA" id="ARBA00023229"/>
    </source>
</evidence>
<accession>E6LMN1</accession>
<comment type="pathway">
    <text evidence="4">Isoprenoid biosynthesis; isopentenyl diphosphate biosynthesis via DXP pathway; isopentenyl diphosphate from 1-deoxy-D-xylulose 5-phosphate: step 2/6.</text>
</comment>
<dbReference type="EC" id="2.7.7.60" evidence="4"/>
<sequence length="232" mass="26000">MIMKSTAIILAAGSGKRFNAKEKKQFAKLYDKPLLYYSLKAFSESKADEIIIVTSEADIDYVGKDIVKKYGFFKVKDIVSGGNERYDSVYSGLKAVSGNICLIHDCARAMINVELINRCIDATLKYRAVVPTVAPKDTIRIRDGEFGGETIDRNTLCIIQTPQCFYTELIKSAFEKMYKTDYKSLGITDDAMVVEKFSDTKVRLIEGDYKNIKVTTPEDIMIAKAFLDAENG</sequence>
<reference evidence="5 6" key="1">
    <citation type="submission" date="2010-12" db="EMBL/GenBank/DDBJ databases">
        <authorList>
            <person name="Muzny D."/>
            <person name="Qin X."/>
            <person name="Deng J."/>
            <person name="Jiang H."/>
            <person name="Liu Y."/>
            <person name="Qu J."/>
            <person name="Song X.-Z."/>
            <person name="Zhang L."/>
            <person name="Thornton R."/>
            <person name="Coyle M."/>
            <person name="Francisco L."/>
            <person name="Jackson L."/>
            <person name="Javaid M."/>
            <person name="Korchina V."/>
            <person name="Kovar C."/>
            <person name="Mata R."/>
            <person name="Mathew T."/>
            <person name="Ngo R."/>
            <person name="Nguyen L."/>
            <person name="Nguyen N."/>
            <person name="Okwuonu G."/>
            <person name="Ongeri F."/>
            <person name="Pham C."/>
            <person name="Simmons D."/>
            <person name="Wilczek-Boney K."/>
            <person name="Hale W."/>
            <person name="Jakkamsetti A."/>
            <person name="Pham P."/>
            <person name="Ruth R."/>
            <person name="San Lucas F."/>
            <person name="Warren J."/>
            <person name="Zhang J."/>
            <person name="Zhao Z."/>
            <person name="Zhou C."/>
            <person name="Zhu D."/>
            <person name="Lee S."/>
            <person name="Bess C."/>
            <person name="Blankenburg K."/>
            <person name="Forbes L."/>
            <person name="Fu Q."/>
            <person name="Gubbala S."/>
            <person name="Hirani K."/>
            <person name="Jayaseelan J.C."/>
            <person name="Lara F."/>
            <person name="Munidasa M."/>
            <person name="Palculict T."/>
            <person name="Patil S."/>
            <person name="Pu L.-L."/>
            <person name="Saada N."/>
            <person name="Tang L."/>
            <person name="Weissenberger G."/>
            <person name="Zhu Y."/>
            <person name="Hemphill L."/>
            <person name="Shang Y."/>
            <person name="Youmans B."/>
            <person name="Ayvaz T."/>
            <person name="Ross M."/>
            <person name="Santibanez J."/>
            <person name="Aqrawi P."/>
            <person name="Gross S."/>
            <person name="Joshi V."/>
            <person name="Fowler G."/>
            <person name="Nazareth L."/>
            <person name="Reid J."/>
            <person name="Worley K."/>
            <person name="Petrosino J."/>
            <person name="Highlander S."/>
            <person name="Gibbs R."/>
        </authorList>
    </citation>
    <scope>NUCLEOTIDE SEQUENCE [LARGE SCALE GENOMIC DNA]</scope>
    <source>
        <strain evidence="5 6">DSM 3986</strain>
    </source>
</reference>
<dbReference type="HOGENOM" id="CLU_061281_2_2_9"/>
<name>E6LMN1_9FIRM</name>
<evidence type="ECO:0000256" key="2">
    <source>
        <dbReference type="ARBA" id="ARBA00022695"/>
    </source>
</evidence>
<protein>
    <recommendedName>
        <fullName evidence="4">2-C-methyl-D-erythritol 4-phosphate cytidylyltransferase</fullName>
        <ecNumber evidence="4">2.7.7.60</ecNumber>
    </recommendedName>
    <alternativeName>
        <fullName evidence="4">4-diphosphocytidyl-2C-methyl-D-erythritol synthase</fullName>
    </alternativeName>
    <alternativeName>
        <fullName evidence="4">MEP cytidylyltransferase</fullName>
        <shortName evidence="4">MCT</shortName>
    </alternativeName>
</protein>
<feature type="site" description="Positions MEP for the nucleophilic attack" evidence="4">
    <location>
        <position position="153"/>
    </location>
</feature>
<gene>
    <name evidence="4 5" type="primary">ispD</name>
    <name evidence="5" type="ORF">HMPREF0381_1216</name>
</gene>
<comment type="function">
    <text evidence="4">Catalyzes the formation of 4-diphosphocytidyl-2-C-methyl-D-erythritol from CTP and 2-C-methyl-D-erythritol 4-phosphate (MEP).</text>
</comment>
<dbReference type="EMBL" id="AEPW01000050">
    <property type="protein sequence ID" value="EFU76840.1"/>
    <property type="molecule type" value="Genomic_DNA"/>
</dbReference>
<dbReference type="InterPro" id="IPR001228">
    <property type="entry name" value="IspD"/>
</dbReference>
<feature type="site" description="Positions MEP for the nucleophilic attack" evidence="4">
    <location>
        <position position="213"/>
    </location>
</feature>
<evidence type="ECO:0000256" key="1">
    <source>
        <dbReference type="ARBA" id="ARBA00022679"/>
    </source>
</evidence>
<organism evidence="5 6">
    <name type="scientific">Lachnoanaerobaculum saburreum DSM 3986</name>
    <dbReference type="NCBI Taxonomy" id="887325"/>
    <lineage>
        <taxon>Bacteria</taxon>
        <taxon>Bacillati</taxon>
        <taxon>Bacillota</taxon>
        <taxon>Clostridia</taxon>
        <taxon>Lachnospirales</taxon>
        <taxon>Lachnospiraceae</taxon>
        <taxon>Lachnoanaerobaculum</taxon>
    </lineage>
</organism>
<dbReference type="GO" id="GO:0050518">
    <property type="term" value="F:2-C-methyl-D-erythritol 4-phosphate cytidylyltransferase activity"/>
    <property type="evidence" value="ECO:0007669"/>
    <property type="project" value="UniProtKB-UniRule"/>
</dbReference>
<dbReference type="NCBIfam" id="TIGR00453">
    <property type="entry name" value="ispD"/>
    <property type="match status" value="1"/>
</dbReference>
<dbReference type="PANTHER" id="PTHR32125:SF4">
    <property type="entry name" value="2-C-METHYL-D-ERYTHRITOL 4-PHOSPHATE CYTIDYLYLTRANSFERASE, CHLOROPLASTIC"/>
    <property type="match status" value="1"/>
</dbReference>
<evidence type="ECO:0000313" key="6">
    <source>
        <dbReference type="Proteomes" id="UP000003434"/>
    </source>
</evidence>
<comment type="catalytic activity">
    <reaction evidence="4">
        <text>2-C-methyl-D-erythritol 4-phosphate + CTP + H(+) = 4-CDP-2-C-methyl-D-erythritol + diphosphate</text>
        <dbReference type="Rhea" id="RHEA:13429"/>
        <dbReference type="ChEBI" id="CHEBI:15378"/>
        <dbReference type="ChEBI" id="CHEBI:33019"/>
        <dbReference type="ChEBI" id="CHEBI:37563"/>
        <dbReference type="ChEBI" id="CHEBI:57823"/>
        <dbReference type="ChEBI" id="CHEBI:58262"/>
        <dbReference type="EC" id="2.7.7.60"/>
    </reaction>
</comment>
<evidence type="ECO:0000313" key="5">
    <source>
        <dbReference type="EMBL" id="EFU76840.1"/>
    </source>
</evidence>
<proteinExistence type="inferred from homology"/>
<dbReference type="CDD" id="cd02516">
    <property type="entry name" value="CDP-ME_synthetase"/>
    <property type="match status" value="1"/>
</dbReference>
<feature type="site" description="Transition state stabilizer" evidence="4">
    <location>
        <position position="24"/>
    </location>
</feature>
<dbReference type="Gene3D" id="3.90.550.10">
    <property type="entry name" value="Spore Coat Polysaccharide Biosynthesis Protein SpsA, Chain A"/>
    <property type="match status" value="1"/>
</dbReference>
<keyword evidence="1 4" id="KW-0808">Transferase</keyword>
<evidence type="ECO:0000256" key="4">
    <source>
        <dbReference type="HAMAP-Rule" id="MF_00108"/>
    </source>
</evidence>
<dbReference type="InterPro" id="IPR029044">
    <property type="entry name" value="Nucleotide-diphossugar_trans"/>
</dbReference>
<dbReference type="PANTHER" id="PTHR32125">
    <property type="entry name" value="2-C-METHYL-D-ERYTHRITOL 4-PHOSPHATE CYTIDYLYLTRANSFERASE, CHLOROPLASTIC"/>
    <property type="match status" value="1"/>
</dbReference>
<keyword evidence="3 4" id="KW-0414">Isoprene biosynthesis</keyword>
<feature type="site" description="Transition state stabilizer" evidence="4">
    <location>
        <position position="17"/>
    </location>
</feature>
<dbReference type="UniPathway" id="UPA00056">
    <property type="reaction ID" value="UER00093"/>
</dbReference>
<keyword evidence="2 4" id="KW-0548">Nucleotidyltransferase</keyword>
<comment type="caution">
    <text evidence="5">The sequence shown here is derived from an EMBL/GenBank/DDBJ whole genome shotgun (WGS) entry which is preliminary data.</text>
</comment>
<dbReference type="GO" id="GO:0019288">
    <property type="term" value="P:isopentenyl diphosphate biosynthetic process, methylerythritol 4-phosphate pathway"/>
    <property type="evidence" value="ECO:0007669"/>
    <property type="project" value="UniProtKB-UniRule"/>
</dbReference>
<comment type="similarity">
    <text evidence="4">Belongs to the IspD/TarI cytidylyltransferase family. IspD subfamily.</text>
</comment>
<dbReference type="AlphaFoldDB" id="E6LMN1"/>
<dbReference type="InterPro" id="IPR034683">
    <property type="entry name" value="IspD/TarI"/>
</dbReference>
<dbReference type="FunFam" id="3.90.550.10:FF:000003">
    <property type="entry name" value="2-C-methyl-D-erythritol 4-phosphate cytidylyltransferase"/>
    <property type="match status" value="1"/>
</dbReference>
<dbReference type="InterPro" id="IPR050088">
    <property type="entry name" value="IspD/TarI_cytidylyltransf_bact"/>
</dbReference>
<dbReference type="HAMAP" id="MF_00108">
    <property type="entry name" value="IspD"/>
    <property type="match status" value="1"/>
</dbReference>